<dbReference type="InterPro" id="IPR055768">
    <property type="entry name" value="DUF7344"/>
</dbReference>
<evidence type="ECO:0000313" key="3">
    <source>
        <dbReference type="Proteomes" id="UP001596406"/>
    </source>
</evidence>
<name>A0ABD5UEX7_9EURY</name>
<feature type="domain" description="DUF7344" evidence="1">
    <location>
        <begin position="16"/>
        <end position="86"/>
    </location>
</feature>
<dbReference type="Proteomes" id="UP001596406">
    <property type="component" value="Unassembled WGS sequence"/>
</dbReference>
<comment type="caution">
    <text evidence="2">The sequence shown here is derived from an EMBL/GenBank/DDBJ whole genome shotgun (WGS) entry which is preliminary data.</text>
</comment>
<organism evidence="2 3">
    <name type="scientific">Halomarina ordinaria</name>
    <dbReference type="NCBI Taxonomy" id="3033939"/>
    <lineage>
        <taxon>Archaea</taxon>
        <taxon>Methanobacteriati</taxon>
        <taxon>Methanobacteriota</taxon>
        <taxon>Stenosarchaea group</taxon>
        <taxon>Halobacteria</taxon>
        <taxon>Halobacteriales</taxon>
        <taxon>Natronomonadaceae</taxon>
        <taxon>Halomarina</taxon>
    </lineage>
</organism>
<sequence>MSADTTPDTVVGATSTRYVVMALLREHQVVSLADLADEVATRRHDRPLADLSPTTVLEVYDELYEEHVPALERVGSVSYDQERDLVALSGYTVEETALGEEALRFYECESGE</sequence>
<dbReference type="EMBL" id="JBHSXM010000001">
    <property type="protein sequence ID" value="MFC6837747.1"/>
    <property type="molecule type" value="Genomic_DNA"/>
</dbReference>
<dbReference type="Pfam" id="PF24035">
    <property type="entry name" value="DUF7344"/>
    <property type="match status" value="1"/>
</dbReference>
<dbReference type="AlphaFoldDB" id="A0ABD5UEX7"/>
<evidence type="ECO:0000313" key="2">
    <source>
        <dbReference type="EMBL" id="MFC6837747.1"/>
    </source>
</evidence>
<accession>A0ABD5UEX7</accession>
<evidence type="ECO:0000259" key="1">
    <source>
        <dbReference type="Pfam" id="PF24035"/>
    </source>
</evidence>
<keyword evidence="3" id="KW-1185">Reference proteome</keyword>
<dbReference type="RefSeq" id="WP_304449410.1">
    <property type="nucleotide sequence ID" value="NZ_JARRAH010000001.1"/>
</dbReference>
<reference evidence="2 3" key="1">
    <citation type="journal article" date="2019" name="Int. J. Syst. Evol. Microbiol.">
        <title>The Global Catalogue of Microorganisms (GCM) 10K type strain sequencing project: providing services to taxonomists for standard genome sequencing and annotation.</title>
        <authorList>
            <consortium name="The Broad Institute Genomics Platform"/>
            <consortium name="The Broad Institute Genome Sequencing Center for Infectious Disease"/>
            <person name="Wu L."/>
            <person name="Ma J."/>
        </authorList>
    </citation>
    <scope>NUCLEOTIDE SEQUENCE [LARGE SCALE GENOMIC DNA]</scope>
    <source>
        <strain evidence="2 3">PSRA2</strain>
    </source>
</reference>
<protein>
    <recommendedName>
        <fullName evidence="1">DUF7344 domain-containing protein</fullName>
    </recommendedName>
</protein>
<proteinExistence type="predicted"/>
<gene>
    <name evidence="2" type="ORF">ACFQHK_14730</name>
</gene>